<dbReference type="InterPro" id="IPR013491">
    <property type="entry name" value="Tape_meas_N"/>
</dbReference>
<keyword evidence="5" id="KW-1185">Reference proteome</keyword>
<name>A0A366DLT8_9HYPH</name>
<comment type="caution">
    <text evidence="4">The sequence shown here is derived from an EMBL/GenBank/DDBJ whole genome shotgun (WGS) entry which is preliminary data.</text>
</comment>
<dbReference type="NCBIfam" id="TIGR02675">
    <property type="entry name" value="tape_meas_nterm"/>
    <property type="match status" value="1"/>
</dbReference>
<keyword evidence="2" id="KW-0812">Transmembrane</keyword>
<accession>A0A366DLT8</accession>
<feature type="compositionally biased region" description="Gly residues" evidence="1">
    <location>
        <begin position="599"/>
        <end position="616"/>
    </location>
</feature>
<feature type="domain" description="Tape measure protein N-terminal" evidence="3">
    <location>
        <begin position="64"/>
        <end position="251"/>
    </location>
</feature>
<evidence type="ECO:0000313" key="4">
    <source>
        <dbReference type="EMBL" id="RBO91021.1"/>
    </source>
</evidence>
<dbReference type="OrthoDB" id="38641at2"/>
<proteinExistence type="predicted"/>
<dbReference type="EMBL" id="QNRH01000010">
    <property type="protein sequence ID" value="RBO91021.1"/>
    <property type="molecule type" value="Genomic_DNA"/>
</dbReference>
<dbReference type="Proteomes" id="UP000252893">
    <property type="component" value="Unassembled WGS sequence"/>
</dbReference>
<feature type="region of interest" description="Disordered" evidence="1">
    <location>
        <begin position="599"/>
        <end position="628"/>
    </location>
</feature>
<gene>
    <name evidence="4" type="ORF">DFR47_11018</name>
</gene>
<feature type="compositionally biased region" description="Basic and acidic residues" evidence="1">
    <location>
        <begin position="617"/>
        <end position="628"/>
    </location>
</feature>
<feature type="transmembrane region" description="Helical" evidence="2">
    <location>
        <begin position="311"/>
        <end position="332"/>
    </location>
</feature>
<dbReference type="RefSeq" id="WP_113945980.1">
    <property type="nucleotide sequence ID" value="NZ_JBHEEG010000019.1"/>
</dbReference>
<evidence type="ECO:0000313" key="5">
    <source>
        <dbReference type="Proteomes" id="UP000252893"/>
    </source>
</evidence>
<feature type="transmembrane region" description="Helical" evidence="2">
    <location>
        <begin position="338"/>
        <end position="368"/>
    </location>
</feature>
<sequence>MSEAILNLVVNSKGVPEANEGLEKLTGNADRAEKSAKGLTSTVGLLSGALGALGISLGVMAVKNAADSWSDMNARLGLAVGSADKATAVMQRLQSVAKNTYSDINTTTESFIANAGVLRDLGKSTAQALDYTEALNNALVVSGAKAETAASVQEAMSRAMALGKLSGDQLNTVLAKGGEVAAVLAAELGVSQIQLRKMGQEGKITGDVIYSALTNRLEELREKAGSMPATMQDAATAWSNAFTTIVGTVDQATGASGALGQALYDLGYQVAEQAGTIAQAFVAMQMIGGQAIEAISTAFSGMFGDFDTGSAMIIAGVGLVGTALVGLSSIILGPVVGAFAAMTAAILANPIGLLVGALAAAGAALYLFGDQINQILGFDVGNAARAGGNYILGAFVGTYNAVLAVWNNFPAAFELTWKTGVNSVLDVMIWWAGKLEVFFAEIPTMLGDAMENFPIIFANAVRGAVKLGVDAISWMVNQAISLLNKMLSGVRWLLDQVGIQMQELGSVDIGAGIADLPMVASRAAGKMKNVLTGLKFELSDQAKETGDLISDAYSKAFSEDHLGGIVDGLGKVWTAAGDATNQIKDMNAALEGDAGSGMGGALGDGSGGKGGKGKGGGGKDEKSRAAEKLARDMEKRLEALKEAHRNEEEVQLAKYQKDLETLQWHLDQKKLTEQEFLEWKERVTRDHEAKMLQIRAAGFSDSLTATGEFFGALASVMGGNNDKLLRVQKTFAAAAALVNAYLAASQALADPTVPFWGKFAAVAAVLAKGMALVGAIKSGSNSGGGGSAGTTQSAAPQEKAPPRQMAEINVHGEVFNREQVIGLIEKINDVQKDGHVISWKGI</sequence>
<keyword evidence="2" id="KW-0472">Membrane</keyword>
<protein>
    <submittedName>
        <fullName evidence="4">Tape measure domain-containing protein</fullName>
    </submittedName>
</protein>
<evidence type="ECO:0000256" key="2">
    <source>
        <dbReference type="SAM" id="Phobius"/>
    </source>
</evidence>
<keyword evidence="2" id="KW-1133">Transmembrane helix</keyword>
<dbReference type="Pfam" id="PF20155">
    <property type="entry name" value="TMP_3"/>
    <property type="match status" value="1"/>
</dbReference>
<evidence type="ECO:0000256" key="1">
    <source>
        <dbReference type="SAM" id="MobiDB-lite"/>
    </source>
</evidence>
<reference evidence="4 5" key="1">
    <citation type="submission" date="2018-06" db="EMBL/GenBank/DDBJ databases">
        <title>Genomic Encyclopedia of Type Strains, Phase IV (KMG-IV): sequencing the most valuable type-strain genomes for metagenomic binning, comparative biology and taxonomic classification.</title>
        <authorList>
            <person name="Goeker M."/>
        </authorList>
    </citation>
    <scope>NUCLEOTIDE SEQUENCE [LARGE SCALE GENOMIC DNA]</scope>
    <source>
        <strain evidence="4 5">DSM 25619</strain>
    </source>
</reference>
<evidence type="ECO:0000259" key="3">
    <source>
        <dbReference type="Pfam" id="PF20155"/>
    </source>
</evidence>
<dbReference type="AlphaFoldDB" id="A0A366DLT8"/>
<organism evidence="4 5">
    <name type="scientific">Pseudochrobactrum asaccharolyticum</name>
    <dbReference type="NCBI Taxonomy" id="354351"/>
    <lineage>
        <taxon>Bacteria</taxon>
        <taxon>Pseudomonadati</taxon>
        <taxon>Pseudomonadota</taxon>
        <taxon>Alphaproteobacteria</taxon>
        <taxon>Hyphomicrobiales</taxon>
        <taxon>Brucellaceae</taxon>
        <taxon>Pseudochrobactrum</taxon>
    </lineage>
</organism>
<feature type="region of interest" description="Disordered" evidence="1">
    <location>
        <begin position="781"/>
        <end position="802"/>
    </location>
</feature>